<dbReference type="InterPro" id="IPR013568">
    <property type="entry name" value="SEFIR_dom"/>
</dbReference>
<feature type="region of interest" description="Disordered" evidence="13">
    <location>
        <begin position="109"/>
        <end position="131"/>
    </location>
</feature>
<dbReference type="GO" id="GO:0006959">
    <property type="term" value="P:humoral immune response"/>
    <property type="evidence" value="ECO:0007669"/>
    <property type="project" value="TreeGrafter"/>
</dbReference>
<dbReference type="Gene3D" id="3.40.50.11530">
    <property type="match status" value="1"/>
</dbReference>
<keyword evidence="5" id="KW-0395">Inflammatory response</keyword>
<name>A0A8C5Q0L3_9ANUR</name>
<dbReference type="Proteomes" id="UP000694569">
    <property type="component" value="Unplaced"/>
</dbReference>
<comment type="catalytic activity">
    <reaction evidence="1">
        <text>S-ubiquitinyl-[E2 ubiquitin-conjugating enzyme]-L-cysteine + [acceptor protein]-L-lysine = [E2 ubiquitin-conjugating enzyme]-L-cysteine + N(6)-ubiquitinyl-[acceptor protein]-L-lysine.</text>
        <dbReference type="EC" id="2.3.2.27"/>
    </reaction>
</comment>
<evidence type="ECO:0000256" key="8">
    <source>
        <dbReference type="ARBA" id="ARBA00075327"/>
    </source>
</evidence>
<evidence type="ECO:0000256" key="13">
    <source>
        <dbReference type="SAM" id="MobiDB-lite"/>
    </source>
</evidence>
<evidence type="ECO:0000256" key="6">
    <source>
        <dbReference type="ARBA" id="ARBA00064316"/>
    </source>
</evidence>
<dbReference type="OrthoDB" id="6021171at2759"/>
<dbReference type="GeneTree" id="ENSGT00940000164855"/>
<evidence type="ECO:0000259" key="14">
    <source>
        <dbReference type="PROSITE" id="PS51534"/>
    </source>
</evidence>
<evidence type="ECO:0000256" key="2">
    <source>
        <dbReference type="ARBA" id="ARBA00012483"/>
    </source>
</evidence>
<dbReference type="EC" id="2.3.2.27" evidence="2"/>
<organism evidence="15 16">
    <name type="scientific">Leptobrachium leishanense</name>
    <name type="common">Leishan spiny toad</name>
    <dbReference type="NCBI Taxonomy" id="445787"/>
    <lineage>
        <taxon>Eukaryota</taxon>
        <taxon>Metazoa</taxon>
        <taxon>Chordata</taxon>
        <taxon>Craniata</taxon>
        <taxon>Vertebrata</taxon>
        <taxon>Euteleostomi</taxon>
        <taxon>Amphibia</taxon>
        <taxon>Batrachia</taxon>
        <taxon>Anura</taxon>
        <taxon>Pelobatoidea</taxon>
        <taxon>Megophryidae</taxon>
        <taxon>Leptobrachium</taxon>
    </lineage>
</organism>
<feature type="region of interest" description="Disordered" evidence="13">
    <location>
        <begin position="1"/>
        <end position="62"/>
    </location>
</feature>
<dbReference type="Ensembl" id="ENSLLET00000031054.1">
    <property type="protein sequence ID" value="ENSLLEP00000029896.1"/>
    <property type="gene ID" value="ENSLLEG00000018972.1"/>
</dbReference>
<evidence type="ECO:0000256" key="1">
    <source>
        <dbReference type="ARBA" id="ARBA00000900"/>
    </source>
</evidence>
<evidence type="ECO:0000256" key="7">
    <source>
        <dbReference type="ARBA" id="ARBA00073304"/>
    </source>
</evidence>
<dbReference type="GO" id="GO:0043123">
    <property type="term" value="P:positive regulation of canonical NF-kappaB signal transduction"/>
    <property type="evidence" value="ECO:0007669"/>
    <property type="project" value="TreeGrafter"/>
</dbReference>
<proteinExistence type="predicted"/>
<protein>
    <recommendedName>
        <fullName evidence="7">E3 ubiquitin ligase TRAF3IP2</fullName>
        <ecNumber evidence="2">2.3.2.27</ecNumber>
    </recommendedName>
    <alternativeName>
        <fullName evidence="8">Adapter protein CIKS</fullName>
    </alternativeName>
    <alternativeName>
        <fullName evidence="9">Connection to IKK and SAPK/JNK</fullName>
    </alternativeName>
    <alternativeName>
        <fullName evidence="12">E3 ubiquitin-protein ligase CIKS</fullName>
    </alternativeName>
    <alternativeName>
        <fullName evidence="10">Nuclear factor NF-kappa-B activator 1</fullName>
    </alternativeName>
    <alternativeName>
        <fullName evidence="11">TRAF3-interacting protein 2</fullName>
    </alternativeName>
</protein>
<dbReference type="FunFam" id="3.40.50.11530:FF:000007">
    <property type="entry name" value="adapter protein CIKS isoform X3"/>
    <property type="match status" value="1"/>
</dbReference>
<sequence>MNTSIPEENDESQYPPDKFSAVSLDTGHNSEDSFRGAMARSITSRNNGQTSQPSKDTGYGSQATDIMNLQDLELPGTLMSDCGGMEDHRLPMPRQEILNKMYFPPKQQWIHPPKNIQRCNQPTEPSMDRSMREQRPDSHVYSGAQIPQNNGIAEQQRLQQGDQNLNPVAQPRQNLRISDLDIEYRKVFITYSLDNAEQVFCLAGFLLANGFLTAFDLFEASLRGMNTISWMDGYLSNMHVKIIIAISPQYKMDVDSEGESSIHGLHTKYIHRMMQTQFINQGCINYRFIPILFPGASEEHVPIWLRNTIVYQWPRDMKRIILRLMCTEEYIRPPLGNLPPLTITPIYNS</sequence>
<evidence type="ECO:0000256" key="12">
    <source>
        <dbReference type="ARBA" id="ARBA00080040"/>
    </source>
</evidence>
<evidence type="ECO:0000256" key="5">
    <source>
        <dbReference type="ARBA" id="ARBA00023198"/>
    </source>
</evidence>
<reference evidence="15" key="1">
    <citation type="submission" date="2025-08" db="UniProtKB">
        <authorList>
            <consortium name="Ensembl"/>
        </authorList>
    </citation>
    <scope>IDENTIFICATION</scope>
</reference>
<dbReference type="GO" id="GO:0061630">
    <property type="term" value="F:ubiquitin protein ligase activity"/>
    <property type="evidence" value="ECO:0007669"/>
    <property type="project" value="UniProtKB-EC"/>
</dbReference>
<evidence type="ECO:0000256" key="9">
    <source>
        <dbReference type="ARBA" id="ARBA00076636"/>
    </source>
</evidence>
<keyword evidence="4" id="KW-0833">Ubl conjugation pathway</keyword>
<feature type="domain" description="SEFIR" evidence="14">
    <location>
        <begin position="184"/>
        <end position="322"/>
    </location>
</feature>
<dbReference type="PROSITE" id="PS51534">
    <property type="entry name" value="SEFIR"/>
    <property type="match status" value="1"/>
</dbReference>
<comment type="subunit">
    <text evidence="6">Interacts with IKBKG/NF-kappa B essential modulator, with CHUK/IKK-alpha and with IKBKB/IKK-beta. Interacts with TRAF6; this interaction is direct. Interacts with IL17RA and IL17RC. Interacts with IL17RB.</text>
</comment>
<evidence type="ECO:0000256" key="10">
    <source>
        <dbReference type="ARBA" id="ARBA00078387"/>
    </source>
</evidence>
<evidence type="ECO:0000256" key="4">
    <source>
        <dbReference type="ARBA" id="ARBA00022786"/>
    </source>
</evidence>
<dbReference type="GO" id="GO:0038173">
    <property type="term" value="P:interleukin-17A-mediated signaling pathway"/>
    <property type="evidence" value="ECO:0007669"/>
    <property type="project" value="UniProtKB-ARBA"/>
</dbReference>
<reference evidence="15" key="2">
    <citation type="submission" date="2025-09" db="UniProtKB">
        <authorList>
            <consortium name="Ensembl"/>
        </authorList>
    </citation>
    <scope>IDENTIFICATION</scope>
</reference>
<feature type="compositionally biased region" description="Polar residues" evidence="13">
    <location>
        <begin position="41"/>
        <end position="62"/>
    </location>
</feature>
<dbReference type="InterPro" id="IPR053047">
    <property type="entry name" value="E3_ubiq_ligase_TRAF3IP2"/>
</dbReference>
<dbReference type="GO" id="GO:0000209">
    <property type="term" value="P:protein polyubiquitination"/>
    <property type="evidence" value="ECO:0007669"/>
    <property type="project" value="UniProtKB-ARBA"/>
</dbReference>
<keyword evidence="16" id="KW-1185">Reference proteome</keyword>
<evidence type="ECO:0000313" key="15">
    <source>
        <dbReference type="Ensembl" id="ENSLLEP00000029896.1"/>
    </source>
</evidence>
<dbReference type="PANTHER" id="PTHR34257">
    <property type="entry name" value="ADAPTER PROTEIN CIKS"/>
    <property type="match status" value="1"/>
</dbReference>
<dbReference type="GO" id="GO:0005737">
    <property type="term" value="C:cytoplasm"/>
    <property type="evidence" value="ECO:0007669"/>
    <property type="project" value="UniProtKB-ARBA"/>
</dbReference>
<dbReference type="AlphaFoldDB" id="A0A8C5Q0L3"/>
<evidence type="ECO:0000313" key="16">
    <source>
        <dbReference type="Proteomes" id="UP000694569"/>
    </source>
</evidence>
<keyword evidence="3" id="KW-0808">Transferase</keyword>
<accession>A0A8C5Q0L3</accession>
<dbReference type="GO" id="GO:0097400">
    <property type="term" value="P:interleukin-17-mediated signaling pathway"/>
    <property type="evidence" value="ECO:0007669"/>
    <property type="project" value="UniProtKB-ARBA"/>
</dbReference>
<dbReference type="Pfam" id="PF08357">
    <property type="entry name" value="SEFIR"/>
    <property type="match status" value="1"/>
</dbReference>
<dbReference type="GO" id="GO:0006954">
    <property type="term" value="P:inflammatory response"/>
    <property type="evidence" value="ECO:0007669"/>
    <property type="project" value="UniProtKB-KW"/>
</dbReference>
<dbReference type="PANTHER" id="PTHR34257:SF2">
    <property type="entry name" value="E3 UBIQUITIN LIGASE TRAF3IP2"/>
    <property type="match status" value="1"/>
</dbReference>
<evidence type="ECO:0000256" key="11">
    <source>
        <dbReference type="ARBA" id="ARBA00078673"/>
    </source>
</evidence>
<evidence type="ECO:0000256" key="3">
    <source>
        <dbReference type="ARBA" id="ARBA00022679"/>
    </source>
</evidence>